<dbReference type="GO" id="GO:0006388">
    <property type="term" value="P:tRNA splicing, via endonucleolytic cleavage and ligation"/>
    <property type="evidence" value="ECO:0007669"/>
    <property type="project" value="UniProtKB-UniRule"/>
</dbReference>
<evidence type="ECO:0000256" key="1">
    <source>
        <dbReference type="ARBA" id="ARBA00022694"/>
    </source>
</evidence>
<dbReference type="NCBIfam" id="TIGR00324">
    <property type="entry name" value="endA"/>
    <property type="match status" value="1"/>
</dbReference>
<evidence type="ECO:0000313" key="8">
    <source>
        <dbReference type="EMBL" id="TDA38007.1"/>
    </source>
</evidence>
<feature type="domain" description="tRNA intron endonuclease catalytic" evidence="5">
    <location>
        <begin position="88"/>
        <end position="169"/>
    </location>
</feature>
<dbReference type="InterPro" id="IPR006677">
    <property type="entry name" value="tRNA_intron_Endonuc_cat-like"/>
</dbReference>
<gene>
    <name evidence="4 7" type="primary">endA</name>
    <name evidence="8" type="ORF">DSO09_05730</name>
    <name evidence="7" type="ORF">EF809_00365</name>
</gene>
<dbReference type="InterPro" id="IPR011856">
    <property type="entry name" value="tRNA_endonuc-like_dom_sf"/>
</dbReference>
<sequence>MIEASLCGSRIIVWSKEDGVKLYSMGYYGKPVNIDKPKNISEINTYLELSLLEANYLVEKGIIVVKDNNRVLTKEELFEISKKHYRLFKELYEVYKDLRERGYIVRSGIKFGANFAVYKYGPGIDHAPFIVHVIPNSAEIDPIEIIRAGRLSHTVRKKFILATLDETHKKVVYYMFDWWKA</sequence>
<comment type="function">
    <text evidence="3 4">Endonuclease that removes tRNA introns. Cleaves pre-tRNA at the 5'- and 3'-splice sites to release the intron. The products are an intron and two tRNA half-molecules bearing 2',3' cyclic phosphate and 5'-OH termini. Recognizes a pseudosymmetric substrate in which 2 bulged loops of 3 bases are separated by a stem of 4 bp.</text>
</comment>
<proteinExistence type="inferred from homology"/>
<evidence type="ECO:0000313" key="7">
    <source>
        <dbReference type="EMBL" id="RZN57898.1"/>
    </source>
</evidence>
<dbReference type="SUPFAM" id="SSF55267">
    <property type="entry name" value="tRNA-intron endonuclease N-terminal domain-like"/>
    <property type="match status" value="1"/>
</dbReference>
<dbReference type="InterPro" id="IPR036167">
    <property type="entry name" value="tRNA_intron_Endo_cat-like_sf"/>
</dbReference>
<dbReference type="FunFam" id="3.40.1350.10:FF:000006">
    <property type="entry name" value="tRNA-splicing endonuclease"/>
    <property type="match status" value="1"/>
</dbReference>
<feature type="domain" description="tRNA intron endonuclease N-terminal" evidence="6">
    <location>
        <begin position="3"/>
        <end position="78"/>
    </location>
</feature>
<evidence type="ECO:0000256" key="2">
    <source>
        <dbReference type="ARBA" id="ARBA00023239"/>
    </source>
</evidence>
<dbReference type="PANTHER" id="PTHR21227">
    <property type="entry name" value="TRNA-SPLICING ENDONUCLEASE SUBUNIT SEN2"/>
    <property type="match status" value="1"/>
</dbReference>
<dbReference type="EC" id="4.6.1.16" evidence="4"/>
<feature type="active site" evidence="4">
    <location>
        <position position="126"/>
    </location>
</feature>
<feature type="active site" evidence="4">
    <location>
        <position position="118"/>
    </location>
</feature>
<dbReference type="Proteomes" id="UP000317265">
    <property type="component" value="Unassembled WGS sequence"/>
</dbReference>
<feature type="active site" evidence="4">
    <location>
        <position position="157"/>
    </location>
</feature>
<keyword evidence="1 4" id="KW-0819">tRNA processing</keyword>
<comment type="subunit">
    <text evidence="4">Homotetramer; although the tetramer contains four active sites, only two participate in the cleavage. Therefore, it should be considered as a dimer of dimers.</text>
</comment>
<dbReference type="EMBL" id="RXIH01000001">
    <property type="protein sequence ID" value="RZN57898.1"/>
    <property type="molecule type" value="Genomic_DNA"/>
</dbReference>
<comment type="caution">
    <text evidence="7">The sequence shown here is derived from an EMBL/GenBank/DDBJ whole genome shotgun (WGS) entry which is preliminary data.</text>
</comment>
<evidence type="ECO:0000259" key="5">
    <source>
        <dbReference type="Pfam" id="PF01974"/>
    </source>
</evidence>
<evidence type="ECO:0000256" key="3">
    <source>
        <dbReference type="ARBA" id="ARBA00024798"/>
    </source>
</evidence>
<comment type="catalytic activity">
    <reaction evidence="4">
        <text>pretRNA = a 3'-half-tRNA molecule with a 5'-OH end + a 5'-half-tRNA molecule with a 2',3'-cyclic phosphate end + an intron with a 2',3'-cyclic phosphate and a 5'-hydroxyl terminus.</text>
        <dbReference type="EC" id="4.6.1.16"/>
    </reaction>
</comment>
<dbReference type="InterPro" id="IPR016442">
    <property type="entry name" value="tRNA_splic_arch_short"/>
</dbReference>
<dbReference type="SUPFAM" id="SSF53032">
    <property type="entry name" value="tRNA-intron endonuclease catalytic domain-like"/>
    <property type="match status" value="1"/>
</dbReference>
<evidence type="ECO:0000259" key="6">
    <source>
        <dbReference type="Pfam" id="PF02778"/>
    </source>
</evidence>
<dbReference type="Pfam" id="PF01974">
    <property type="entry name" value="tRNA_int_endo"/>
    <property type="match status" value="1"/>
</dbReference>
<evidence type="ECO:0000313" key="9">
    <source>
        <dbReference type="Proteomes" id="UP000316080"/>
    </source>
</evidence>
<evidence type="ECO:0000256" key="4">
    <source>
        <dbReference type="HAMAP-Rule" id="MF_01833"/>
    </source>
</evidence>
<dbReference type="AlphaFoldDB" id="A0A520KH59"/>
<dbReference type="GO" id="GO:0000213">
    <property type="term" value="F:tRNA-intron lyase activity"/>
    <property type="evidence" value="ECO:0007669"/>
    <property type="project" value="UniProtKB-UniRule"/>
</dbReference>
<dbReference type="GO" id="GO:0005737">
    <property type="term" value="C:cytoplasm"/>
    <property type="evidence" value="ECO:0007669"/>
    <property type="project" value="TreeGrafter"/>
</dbReference>
<protein>
    <recommendedName>
        <fullName evidence="4">tRNA-splicing endonuclease</fullName>
        <ecNumber evidence="4">4.6.1.16</ecNumber>
    </recommendedName>
    <alternativeName>
        <fullName evidence="4">tRNA-intron endonuclease</fullName>
    </alternativeName>
</protein>
<dbReference type="CDD" id="cd22363">
    <property type="entry name" value="tRNA-intron_lyase_C"/>
    <property type="match status" value="1"/>
</dbReference>
<reference evidence="8 10" key="1">
    <citation type="journal article" date="2019" name="Nat. Microbiol.">
        <title>Expanding anaerobic alkane metabolism in the domain of Archaea.</title>
        <authorList>
            <person name="Wang Y."/>
            <person name="Wegener G."/>
            <person name="Hou J."/>
            <person name="Wang F."/>
            <person name="Xiao X."/>
        </authorList>
    </citation>
    <scope>NUCLEOTIDE SEQUENCE [LARGE SCALE GENOMIC DNA]</scope>
    <source>
        <strain evidence="8">WYZ-LMO11</strain>
    </source>
</reference>
<organism evidence="7 9">
    <name type="scientific">Thermoproteota archaeon</name>
    <dbReference type="NCBI Taxonomy" id="2056631"/>
    <lineage>
        <taxon>Archaea</taxon>
        <taxon>Thermoproteota</taxon>
    </lineage>
</organism>
<keyword evidence="2 4" id="KW-0456">Lyase</keyword>
<dbReference type="EMBL" id="QNVI01000061">
    <property type="protein sequence ID" value="TDA38007.1"/>
    <property type="molecule type" value="Genomic_DNA"/>
</dbReference>
<dbReference type="InterPro" id="IPR006676">
    <property type="entry name" value="tRNA_splic"/>
</dbReference>
<dbReference type="PANTHER" id="PTHR21227:SF0">
    <property type="entry name" value="TRNA-SPLICING ENDONUCLEASE SUBUNIT SEN2"/>
    <property type="match status" value="1"/>
</dbReference>
<dbReference type="Proteomes" id="UP000316080">
    <property type="component" value="Unassembled WGS sequence"/>
</dbReference>
<dbReference type="InterPro" id="IPR036740">
    <property type="entry name" value="tRNA_intron_Endonuc_N_sf"/>
</dbReference>
<dbReference type="InterPro" id="IPR006678">
    <property type="entry name" value="tRNA_intron_Endonuc_N"/>
</dbReference>
<name>A0A520KH59_9CREN</name>
<dbReference type="Pfam" id="PF02778">
    <property type="entry name" value="tRNA_int_endo_N"/>
    <property type="match status" value="1"/>
</dbReference>
<comment type="similarity">
    <text evidence="4">Belongs to the tRNA-intron endonuclease family. Archaeal short subfamily.</text>
</comment>
<evidence type="ECO:0000313" key="10">
    <source>
        <dbReference type="Proteomes" id="UP000317265"/>
    </source>
</evidence>
<accession>A0A520KH59</accession>
<dbReference type="Gene3D" id="3.40.1350.10">
    <property type="match status" value="1"/>
</dbReference>
<dbReference type="Gene3D" id="3.40.1170.20">
    <property type="entry name" value="tRNA intron endonuclease, N-terminal domain"/>
    <property type="match status" value="1"/>
</dbReference>
<dbReference type="GO" id="GO:0003676">
    <property type="term" value="F:nucleic acid binding"/>
    <property type="evidence" value="ECO:0007669"/>
    <property type="project" value="InterPro"/>
</dbReference>
<reference evidence="7 9" key="2">
    <citation type="journal article" date="2019" name="Nat. Microbiol.">
        <title>Wide diversity of methane and short-chain alkane metabolisms in uncultured archaea.</title>
        <authorList>
            <person name="Borrel G."/>
            <person name="Adam P.S."/>
            <person name="McKay L.J."/>
            <person name="Chen L.X."/>
            <person name="Sierra-Garcia I.N."/>
            <person name="Sieber C.M."/>
            <person name="Letourneur Q."/>
            <person name="Ghozlane A."/>
            <person name="Andersen G.L."/>
            <person name="Li W.J."/>
            <person name="Hallam S.J."/>
            <person name="Muyzer G."/>
            <person name="de Oliveira V.M."/>
            <person name="Inskeep W.P."/>
            <person name="Banfield J.F."/>
            <person name="Gribaldo S."/>
        </authorList>
    </citation>
    <scope>NUCLEOTIDE SEQUENCE [LARGE SCALE GENOMIC DNA]</scope>
    <source>
        <strain evidence="7">Verst-YHS</strain>
    </source>
</reference>
<dbReference type="HAMAP" id="MF_01833">
    <property type="entry name" value="EndA_short"/>
    <property type="match status" value="1"/>
</dbReference>
<dbReference type="PIRSF" id="PIRSF005285">
    <property type="entry name" value="tRNA_splic_archaea"/>
    <property type="match status" value="1"/>
</dbReference>